<dbReference type="OrthoDB" id="8178130at2759"/>
<dbReference type="GeneID" id="116305085"/>
<evidence type="ECO:0000256" key="1">
    <source>
        <dbReference type="SAM" id="MobiDB-lite"/>
    </source>
</evidence>
<gene>
    <name evidence="4" type="primary">LOC116305085</name>
</gene>
<dbReference type="Pfam" id="PF07651">
    <property type="entry name" value="ANTH"/>
    <property type="match status" value="1"/>
</dbReference>
<dbReference type="GO" id="GO:0032051">
    <property type="term" value="F:clathrin light chain binding"/>
    <property type="evidence" value="ECO:0007669"/>
    <property type="project" value="TreeGrafter"/>
</dbReference>
<feature type="compositionally biased region" description="Polar residues" evidence="1">
    <location>
        <begin position="1"/>
        <end position="12"/>
    </location>
</feature>
<dbReference type="GO" id="GO:0030136">
    <property type="term" value="C:clathrin-coated vesicle"/>
    <property type="evidence" value="ECO:0007669"/>
    <property type="project" value="TreeGrafter"/>
</dbReference>
<protein>
    <submittedName>
        <fullName evidence="4">Huntingtin-interacting protein 1-like</fullName>
    </submittedName>
</protein>
<dbReference type="KEGG" id="aten:116305085"/>
<dbReference type="Proteomes" id="UP000515163">
    <property type="component" value="Unplaced"/>
</dbReference>
<dbReference type="PROSITE" id="PS50942">
    <property type="entry name" value="ENTH"/>
    <property type="match status" value="1"/>
</dbReference>
<dbReference type="PANTHER" id="PTHR10407">
    <property type="entry name" value="HUNTINGTIN INTERACTING PROTEIN 1"/>
    <property type="match status" value="1"/>
</dbReference>
<evidence type="ECO:0000313" key="3">
    <source>
        <dbReference type="Proteomes" id="UP000515163"/>
    </source>
</evidence>
<proteinExistence type="predicted"/>
<feature type="domain" description="ENTH" evidence="2">
    <location>
        <begin position="19"/>
        <end position="148"/>
    </location>
</feature>
<keyword evidence="3" id="KW-1185">Reference proteome</keyword>
<dbReference type="SMART" id="SM00273">
    <property type="entry name" value="ENTH"/>
    <property type="match status" value="1"/>
</dbReference>
<organism evidence="3 4">
    <name type="scientific">Actinia tenebrosa</name>
    <name type="common">Australian red waratah sea anemone</name>
    <dbReference type="NCBI Taxonomy" id="6105"/>
    <lineage>
        <taxon>Eukaryota</taxon>
        <taxon>Metazoa</taxon>
        <taxon>Cnidaria</taxon>
        <taxon>Anthozoa</taxon>
        <taxon>Hexacorallia</taxon>
        <taxon>Actiniaria</taxon>
        <taxon>Actiniidae</taxon>
        <taxon>Actinia</taxon>
    </lineage>
</organism>
<dbReference type="GO" id="GO:0030864">
    <property type="term" value="C:cortical actin cytoskeleton"/>
    <property type="evidence" value="ECO:0007669"/>
    <property type="project" value="TreeGrafter"/>
</dbReference>
<dbReference type="FunFam" id="1.25.40.90:FF:000012">
    <property type="entry name" value="Huntingtin interacting protein 1-related"/>
    <property type="match status" value="1"/>
</dbReference>
<feature type="region of interest" description="Disordered" evidence="1">
    <location>
        <begin position="1"/>
        <end position="23"/>
    </location>
</feature>
<name>A0A6P8IXN1_ACTTE</name>
<reference evidence="4" key="1">
    <citation type="submission" date="2025-08" db="UniProtKB">
        <authorList>
            <consortium name="RefSeq"/>
        </authorList>
    </citation>
    <scope>IDENTIFICATION</scope>
    <source>
        <tissue evidence="4">Tentacle</tissue>
    </source>
</reference>
<dbReference type="GO" id="GO:0051015">
    <property type="term" value="F:actin filament binding"/>
    <property type="evidence" value="ECO:0007669"/>
    <property type="project" value="TreeGrafter"/>
</dbReference>
<sequence length="366" mass="41853">MASFVPSMSSFKKQGPAADREKLEKDQAEAIAKAVNPVETSVKEKHIRSAIIGTWQEHGANIFWTCLGKMPLPSQVFMCWKAMFLIHKLLREGHPKALEDSFKYRQILVDMYKFWELSPKGGYGILIARYLKVLIAKLDFHKKNSFVPGNLNTVKDDRVQYASTDVNDYFQLSVEVFDYMDALIELEKTIFSTLDRYHSNSQIAAVQCRICPFPVIVQECSGLYVISVDLMYRLHSSLPVDTLDGHRERFYAHFKELKSFYFDAGNMAYVKSLVVVPTLPENPPSFLPTDSKGVLRRSTSYEGPKTEKIPLPSQDPKRQSLMEPLTVAMSEPVVETMIDESDFFGSSLQDGPPPPARFERYYWQLF</sequence>
<evidence type="ECO:0000259" key="2">
    <source>
        <dbReference type="PROSITE" id="PS50942"/>
    </source>
</evidence>
<dbReference type="InterPro" id="IPR008942">
    <property type="entry name" value="ENTH_VHS"/>
</dbReference>
<dbReference type="InParanoid" id="A0A6P8IXN1"/>
<dbReference type="GO" id="GO:0048268">
    <property type="term" value="P:clathrin coat assembly"/>
    <property type="evidence" value="ECO:0007669"/>
    <property type="project" value="TreeGrafter"/>
</dbReference>
<dbReference type="InterPro" id="IPR013809">
    <property type="entry name" value="ENTH"/>
</dbReference>
<dbReference type="InterPro" id="IPR030224">
    <property type="entry name" value="Sla2_fam"/>
</dbReference>
<evidence type="ECO:0000313" key="4">
    <source>
        <dbReference type="RefSeq" id="XP_031570778.1"/>
    </source>
</evidence>
<dbReference type="CDD" id="cd17006">
    <property type="entry name" value="ANTH_N_HIP1_like"/>
    <property type="match status" value="1"/>
</dbReference>
<dbReference type="Gene3D" id="1.25.40.90">
    <property type="match status" value="1"/>
</dbReference>
<dbReference type="GO" id="GO:0035615">
    <property type="term" value="F:clathrin adaptor activity"/>
    <property type="evidence" value="ECO:0007669"/>
    <property type="project" value="TreeGrafter"/>
</dbReference>
<dbReference type="SUPFAM" id="SSF48464">
    <property type="entry name" value="ENTH/VHS domain"/>
    <property type="match status" value="1"/>
</dbReference>
<dbReference type="GO" id="GO:0007015">
    <property type="term" value="P:actin filament organization"/>
    <property type="evidence" value="ECO:0007669"/>
    <property type="project" value="TreeGrafter"/>
</dbReference>
<dbReference type="GO" id="GO:0043325">
    <property type="term" value="F:phosphatidylinositol-3,4-bisphosphate binding"/>
    <property type="evidence" value="ECO:0007669"/>
    <property type="project" value="TreeGrafter"/>
</dbReference>
<dbReference type="PANTHER" id="PTHR10407:SF15">
    <property type="entry name" value="HUNTINGTIN INTERACTING PROTEIN 1"/>
    <property type="match status" value="1"/>
</dbReference>
<dbReference type="GO" id="GO:0006897">
    <property type="term" value="P:endocytosis"/>
    <property type="evidence" value="ECO:0007669"/>
    <property type="project" value="InterPro"/>
</dbReference>
<accession>A0A6P8IXN1</accession>
<dbReference type="InterPro" id="IPR011417">
    <property type="entry name" value="ANTH_dom"/>
</dbReference>
<dbReference type="AlphaFoldDB" id="A0A6P8IXN1"/>
<dbReference type="GO" id="GO:0080025">
    <property type="term" value="F:phosphatidylinositol-3,5-bisphosphate binding"/>
    <property type="evidence" value="ECO:0007669"/>
    <property type="project" value="TreeGrafter"/>
</dbReference>
<dbReference type="RefSeq" id="XP_031570778.1">
    <property type="nucleotide sequence ID" value="XM_031714918.1"/>
</dbReference>